<gene>
    <name evidence="1" type="primary">SNTG2</name>
</gene>
<protein>
    <submittedName>
        <fullName evidence="1">Uncharacterized protein</fullName>
    </submittedName>
</protein>
<evidence type="ECO:0000313" key="1">
    <source>
        <dbReference type="Ensembl" id="ENSOTSP00005142664.1"/>
    </source>
</evidence>
<sequence length="318" mass="35122">MFKFKVRICVERKVHKKGIAFHLHVLDSGLNSPIVKTAQFHLHVLDSGLNSPIVKTAQFHLHMLDSGLNSPIVKTAQFHLHVLDSGLNSPIMKTAQFHLHVLDSGLNSPIVKTAQFHLHVLDSGLNSPIVKTAQFHLHVLDSGLNSPIVKTAQFHLHVLDSGRNSPHSENSSVPFTRAGLRSEFPHSENSSVSSLEPLPSCKAPIGFEHFHMWLYCSVTNKWCSLYYSVPLSTIRNCAYGLYCCHKLIVVTVTCCFPSLLSVISCEEGKALADSWNAAFMESSAKENQTAVEVFKRTILEAEKMEGGAPQGRTSCSLM</sequence>
<proteinExistence type="predicted"/>
<dbReference type="GeneTree" id="ENSGT00940000165403"/>
<evidence type="ECO:0000313" key="2">
    <source>
        <dbReference type="Proteomes" id="UP000694402"/>
    </source>
</evidence>
<organism evidence="1 2">
    <name type="scientific">Oncorhynchus tshawytscha</name>
    <name type="common">Chinook salmon</name>
    <name type="synonym">Salmo tshawytscha</name>
    <dbReference type="NCBI Taxonomy" id="74940"/>
    <lineage>
        <taxon>Eukaryota</taxon>
        <taxon>Metazoa</taxon>
        <taxon>Chordata</taxon>
        <taxon>Craniata</taxon>
        <taxon>Vertebrata</taxon>
        <taxon>Euteleostomi</taxon>
        <taxon>Actinopterygii</taxon>
        <taxon>Neopterygii</taxon>
        <taxon>Teleostei</taxon>
        <taxon>Protacanthopterygii</taxon>
        <taxon>Salmoniformes</taxon>
        <taxon>Salmonidae</taxon>
        <taxon>Salmoninae</taxon>
        <taxon>Oncorhynchus</taxon>
    </lineage>
</organism>
<dbReference type="InterPro" id="IPR027417">
    <property type="entry name" value="P-loop_NTPase"/>
</dbReference>
<accession>A0AAZ3RRX3</accession>
<dbReference type="Ensembl" id="ENSOTST00005130874.1">
    <property type="protein sequence ID" value="ENSOTSP00005142664.1"/>
    <property type="gene ID" value="ENSOTSG00005059458.1"/>
</dbReference>
<dbReference type="Gene3D" id="3.40.50.300">
    <property type="entry name" value="P-loop containing nucleotide triphosphate hydrolases"/>
    <property type="match status" value="1"/>
</dbReference>
<reference evidence="1" key="3">
    <citation type="submission" date="2025-09" db="UniProtKB">
        <authorList>
            <consortium name="Ensembl"/>
        </authorList>
    </citation>
    <scope>IDENTIFICATION</scope>
</reference>
<name>A0AAZ3RRX3_ONCTS</name>
<reference evidence="1" key="2">
    <citation type="submission" date="2025-08" db="UniProtKB">
        <authorList>
            <consortium name="Ensembl"/>
        </authorList>
    </citation>
    <scope>IDENTIFICATION</scope>
</reference>
<reference evidence="2" key="1">
    <citation type="journal article" date="2018" name="PLoS ONE">
        <title>Chinook salmon (Oncorhynchus tshawytscha) genome and transcriptome.</title>
        <authorList>
            <person name="Christensen K.A."/>
            <person name="Leong J.S."/>
            <person name="Sakhrani D."/>
            <person name="Biagi C.A."/>
            <person name="Minkley D.R."/>
            <person name="Withler R.E."/>
            <person name="Rondeau E.B."/>
            <person name="Koop B.F."/>
            <person name="Devlin R.H."/>
        </authorList>
    </citation>
    <scope>NUCLEOTIDE SEQUENCE [LARGE SCALE GENOMIC DNA]</scope>
</reference>
<dbReference type="Proteomes" id="UP000694402">
    <property type="component" value="Unassembled WGS sequence"/>
</dbReference>
<keyword evidence="2" id="KW-1185">Reference proteome</keyword>
<dbReference type="AlphaFoldDB" id="A0AAZ3RRX3"/>